<dbReference type="PROSITE" id="PS00332">
    <property type="entry name" value="SOD_CU_ZN_2"/>
    <property type="match status" value="1"/>
</dbReference>
<feature type="domain" description="Superoxide dismutase copper/zinc binding" evidence="8">
    <location>
        <begin position="20"/>
        <end position="154"/>
    </location>
</feature>
<name>A0A9N9BEG0_9GLOM</name>
<reference evidence="9" key="1">
    <citation type="submission" date="2021-06" db="EMBL/GenBank/DDBJ databases">
        <authorList>
            <person name="Kallberg Y."/>
            <person name="Tangrot J."/>
            <person name="Rosling A."/>
        </authorList>
    </citation>
    <scope>NUCLEOTIDE SEQUENCE</scope>
    <source>
        <strain evidence="9">CL551</strain>
    </source>
</reference>
<gene>
    <name evidence="9" type="ORF">AMORRO_LOCUS6017</name>
</gene>
<dbReference type="InterPro" id="IPR036423">
    <property type="entry name" value="SOD-like_Cu/Zn_dom_sf"/>
</dbReference>
<evidence type="ECO:0000259" key="8">
    <source>
        <dbReference type="Pfam" id="PF00080"/>
    </source>
</evidence>
<dbReference type="FunFam" id="2.60.40.200:FF:000001">
    <property type="entry name" value="Superoxide dismutase [Cu-Zn]"/>
    <property type="match status" value="1"/>
</dbReference>
<dbReference type="GO" id="GO:0005507">
    <property type="term" value="F:copper ion binding"/>
    <property type="evidence" value="ECO:0007669"/>
    <property type="project" value="InterPro"/>
</dbReference>
<dbReference type="Pfam" id="PF00080">
    <property type="entry name" value="Sod_Cu"/>
    <property type="match status" value="1"/>
</dbReference>
<dbReference type="InterPro" id="IPR024134">
    <property type="entry name" value="SOD_Cu/Zn_/chaperone"/>
</dbReference>
<evidence type="ECO:0000313" key="9">
    <source>
        <dbReference type="EMBL" id="CAG8560973.1"/>
    </source>
</evidence>
<evidence type="ECO:0000256" key="6">
    <source>
        <dbReference type="ARBA" id="ARBA00023008"/>
    </source>
</evidence>
<evidence type="ECO:0000256" key="4">
    <source>
        <dbReference type="ARBA" id="ARBA00022862"/>
    </source>
</evidence>
<dbReference type="OrthoDB" id="2015551at2759"/>
<keyword evidence="5 7" id="KW-0560">Oxidoreductase</keyword>
<evidence type="ECO:0000256" key="3">
    <source>
        <dbReference type="ARBA" id="ARBA00022833"/>
    </source>
</evidence>
<keyword evidence="4" id="KW-0049">Antioxidant</keyword>
<comment type="similarity">
    <text evidence="1 7">Belongs to the Cu-Zn superoxide dismutase family.</text>
</comment>
<dbReference type="PROSITE" id="PS00087">
    <property type="entry name" value="SOD_CU_ZN_1"/>
    <property type="match status" value="1"/>
</dbReference>
<evidence type="ECO:0000256" key="5">
    <source>
        <dbReference type="ARBA" id="ARBA00023002"/>
    </source>
</evidence>
<keyword evidence="3 7" id="KW-0862">Zinc</keyword>
<comment type="function">
    <text evidence="7">Destroys radicals which are normally produced within the cells and which are toxic to biological systems.</text>
</comment>
<comment type="caution">
    <text evidence="9">The sequence shown here is derived from an EMBL/GenBank/DDBJ whole genome shotgun (WGS) entry which is preliminary data.</text>
</comment>
<keyword evidence="6 7" id="KW-0186">Copper</keyword>
<evidence type="ECO:0000256" key="1">
    <source>
        <dbReference type="ARBA" id="ARBA00010457"/>
    </source>
</evidence>
<dbReference type="PANTHER" id="PTHR10003">
    <property type="entry name" value="SUPEROXIDE DISMUTASE CU-ZN -RELATED"/>
    <property type="match status" value="1"/>
</dbReference>
<dbReference type="Gene3D" id="2.60.40.200">
    <property type="entry name" value="Superoxide dismutase, copper/zinc binding domain"/>
    <property type="match status" value="1"/>
</dbReference>
<accession>A0A9N9BEG0</accession>
<dbReference type="EMBL" id="CAJVPV010003842">
    <property type="protein sequence ID" value="CAG8560973.1"/>
    <property type="molecule type" value="Genomic_DNA"/>
</dbReference>
<comment type="cofactor">
    <cofactor evidence="7">
        <name>Zn(2+)</name>
        <dbReference type="ChEBI" id="CHEBI:29105"/>
    </cofactor>
    <text evidence="7">Binds 1 zinc ion per subunit.</text>
</comment>
<keyword evidence="2 7" id="KW-0479">Metal-binding</keyword>
<evidence type="ECO:0000256" key="2">
    <source>
        <dbReference type="ARBA" id="ARBA00022723"/>
    </source>
</evidence>
<comment type="catalytic activity">
    <reaction evidence="7">
        <text>2 superoxide + 2 H(+) = H2O2 + O2</text>
        <dbReference type="Rhea" id="RHEA:20696"/>
        <dbReference type="ChEBI" id="CHEBI:15378"/>
        <dbReference type="ChEBI" id="CHEBI:15379"/>
        <dbReference type="ChEBI" id="CHEBI:16240"/>
        <dbReference type="ChEBI" id="CHEBI:18421"/>
        <dbReference type="EC" id="1.15.1.1"/>
    </reaction>
</comment>
<proteinExistence type="inferred from homology"/>
<dbReference type="InterPro" id="IPR001424">
    <property type="entry name" value="SOD_Cu_Zn_dom"/>
</dbReference>
<dbReference type="CDD" id="cd00305">
    <property type="entry name" value="Cu-Zn_Superoxide_Dismutase"/>
    <property type="match status" value="1"/>
</dbReference>
<dbReference type="EC" id="1.15.1.1" evidence="7"/>
<dbReference type="SUPFAM" id="SSF49329">
    <property type="entry name" value="Cu,Zn superoxide dismutase-like"/>
    <property type="match status" value="1"/>
</dbReference>
<comment type="cofactor">
    <cofactor evidence="7">
        <name>Cu cation</name>
        <dbReference type="ChEBI" id="CHEBI:23378"/>
    </cofactor>
    <text evidence="7">Binds 1 copper ion per subunit.</text>
</comment>
<dbReference type="PRINTS" id="PR00068">
    <property type="entry name" value="CUZNDISMTASE"/>
</dbReference>
<dbReference type="InterPro" id="IPR018152">
    <property type="entry name" value="SOD_Cu/Zn_BS"/>
</dbReference>
<dbReference type="Proteomes" id="UP000789342">
    <property type="component" value="Unassembled WGS sequence"/>
</dbReference>
<protein>
    <recommendedName>
        <fullName evidence="7">Superoxide dismutase [Cu-Zn]</fullName>
        <ecNumber evidence="7">1.15.1.1</ecNumber>
    </recommendedName>
</protein>
<evidence type="ECO:0000313" key="10">
    <source>
        <dbReference type="Proteomes" id="UP000789342"/>
    </source>
</evidence>
<keyword evidence="10" id="KW-1185">Reference proteome</keyword>
<dbReference type="AlphaFoldDB" id="A0A9N9BEG0"/>
<sequence>MTLKAVAVLRGDKKFESDARGIVKFTQEKEDAPTVIDVDIEGLSPGNHGFHVHEFGDNTSGCTSAGDHYNPLNKQHGAPQDENRHLGDLGNLMASNDGTVKTIIEDKCITLFGPHSVVGRTIIVHADKDDLGKGNHHLSLSTGNAGARVACGVIGISK</sequence>
<organism evidence="9 10">
    <name type="scientific">Acaulospora morrowiae</name>
    <dbReference type="NCBI Taxonomy" id="94023"/>
    <lineage>
        <taxon>Eukaryota</taxon>
        <taxon>Fungi</taxon>
        <taxon>Fungi incertae sedis</taxon>
        <taxon>Mucoromycota</taxon>
        <taxon>Glomeromycotina</taxon>
        <taxon>Glomeromycetes</taxon>
        <taxon>Diversisporales</taxon>
        <taxon>Acaulosporaceae</taxon>
        <taxon>Acaulospora</taxon>
    </lineage>
</organism>
<dbReference type="GO" id="GO:0004784">
    <property type="term" value="F:superoxide dismutase activity"/>
    <property type="evidence" value="ECO:0007669"/>
    <property type="project" value="UniProtKB-EC"/>
</dbReference>
<evidence type="ECO:0000256" key="7">
    <source>
        <dbReference type="RuleBase" id="RU000393"/>
    </source>
</evidence>